<reference evidence="1 2" key="1">
    <citation type="submission" date="2024-02" db="EMBL/GenBank/DDBJ databases">
        <authorList>
            <person name="Vignale AGUSTIN F."/>
            <person name="Sosa J E."/>
            <person name="Modenutti C."/>
        </authorList>
    </citation>
    <scope>NUCLEOTIDE SEQUENCE [LARGE SCALE GENOMIC DNA]</scope>
</reference>
<proteinExistence type="predicted"/>
<comment type="caution">
    <text evidence="1">The sequence shown here is derived from an EMBL/GenBank/DDBJ whole genome shotgun (WGS) entry which is preliminary data.</text>
</comment>
<dbReference type="Proteomes" id="UP001642360">
    <property type="component" value="Unassembled WGS sequence"/>
</dbReference>
<accession>A0ABC8V4J1</accession>
<sequence>MDFFHCTPLYDEIEWDPGLTILQVGTKINKAQDAIPVPPNETNPASKNLQKMVPIPQPPTLEGSSVPEFKVIASENLLAPKLYPIITATKNSPEHEAQDMGLVSNERNAVVANLLMPKPISAQSALPGLTILQVGTKINKAQDAIPVPPNETNPASKNLQKMVPIPQPPTLEGSSVPEFKVIASENLLAPKLYPIITATKNSPEHEAQDMGLVSNERNAVVANLLMPKPISAQSALPGCHHLEAEK</sequence>
<keyword evidence="2" id="KW-1185">Reference proteome</keyword>
<organism evidence="1 2">
    <name type="scientific">Ilex paraguariensis</name>
    <name type="common">yerba mate</name>
    <dbReference type="NCBI Taxonomy" id="185542"/>
    <lineage>
        <taxon>Eukaryota</taxon>
        <taxon>Viridiplantae</taxon>
        <taxon>Streptophyta</taxon>
        <taxon>Embryophyta</taxon>
        <taxon>Tracheophyta</taxon>
        <taxon>Spermatophyta</taxon>
        <taxon>Magnoliopsida</taxon>
        <taxon>eudicotyledons</taxon>
        <taxon>Gunneridae</taxon>
        <taxon>Pentapetalae</taxon>
        <taxon>asterids</taxon>
        <taxon>campanulids</taxon>
        <taxon>Aquifoliales</taxon>
        <taxon>Aquifoliaceae</taxon>
        <taxon>Ilex</taxon>
    </lineage>
</organism>
<dbReference type="AlphaFoldDB" id="A0ABC8V4J1"/>
<dbReference type="EMBL" id="CAUOFW020010390">
    <property type="protein sequence ID" value="CAK9188261.1"/>
    <property type="molecule type" value="Genomic_DNA"/>
</dbReference>
<gene>
    <name evidence="1" type="ORF">ILEXP_LOCUS58925</name>
</gene>
<evidence type="ECO:0000313" key="2">
    <source>
        <dbReference type="Proteomes" id="UP001642360"/>
    </source>
</evidence>
<evidence type="ECO:0000313" key="1">
    <source>
        <dbReference type="EMBL" id="CAK9188261.1"/>
    </source>
</evidence>
<name>A0ABC8V4J1_9AQUA</name>
<protein>
    <submittedName>
        <fullName evidence="1">Uncharacterized protein</fullName>
    </submittedName>
</protein>